<reference evidence="4 5" key="1">
    <citation type="submission" date="2025-05" db="UniProtKB">
        <authorList>
            <consortium name="RefSeq"/>
        </authorList>
    </citation>
    <scope>IDENTIFICATION</scope>
</reference>
<evidence type="ECO:0000313" key="6">
    <source>
        <dbReference type="RefSeq" id="XP_014665989.1"/>
    </source>
</evidence>
<dbReference type="InterPro" id="IPR011990">
    <property type="entry name" value="TPR-like_helical_dom_sf"/>
</dbReference>
<dbReference type="SMART" id="SM00028">
    <property type="entry name" value="TPR"/>
    <property type="match status" value="3"/>
</dbReference>
<keyword evidence="1" id="KW-0802">TPR repeat</keyword>
<evidence type="ECO:0000313" key="3">
    <source>
        <dbReference type="Proteomes" id="UP000695022"/>
    </source>
</evidence>
<dbReference type="GeneID" id="106807972"/>
<dbReference type="SUPFAM" id="SSF48452">
    <property type="entry name" value="TPR-like"/>
    <property type="match status" value="1"/>
</dbReference>
<evidence type="ECO:0000256" key="2">
    <source>
        <dbReference type="SAM" id="MobiDB-lite"/>
    </source>
</evidence>
<dbReference type="PROSITE" id="PS50005">
    <property type="entry name" value="TPR"/>
    <property type="match status" value="2"/>
</dbReference>
<dbReference type="PANTHER" id="PTHR46014">
    <property type="entry name" value="TETRATRICOPEPTIDE REPEAT PROTEIN 1"/>
    <property type="match status" value="1"/>
</dbReference>
<accession>A0ABM1E1B7</accession>
<feature type="region of interest" description="Disordered" evidence="2">
    <location>
        <begin position="282"/>
        <end position="306"/>
    </location>
</feature>
<protein>
    <submittedName>
        <fullName evidence="4 5">Tetratricopeptide repeat protein 1-like isoform X1</fullName>
    </submittedName>
</protein>
<dbReference type="Proteomes" id="UP000695022">
    <property type="component" value="Unplaced"/>
</dbReference>
<dbReference type="InterPro" id="IPR019734">
    <property type="entry name" value="TPR_rpt"/>
</dbReference>
<sequence length="306" mass="34270">MSQVIEETKAGLPTNEAIIDDLTKDLEQSLEGSGCAPEMANEDVPEIGSATTAVSGKEKESDAAFKSMVVNASEGEKDSNLDSSSDSDEPSRTEIEEVVIDEDYLKALEEKMTTEEKEENRKESQDLKSVGNKCFKEEKYKEAFDNYAHALQICPLSFFKDRSIMYSNRAATRLRLGQKEEAILDCSKAVELNPNYLKAVLRRAQTYELLEKLDEALEDYQKVVNLDPTNQEAREACLRLPHEIEERNEKLKTEMMGKLKDLGNMILRPFGFSTDNFNLEKDPNTGSYSVQFSQGAPPPNTPGNGK</sequence>
<dbReference type="Pfam" id="PF00515">
    <property type="entry name" value="TPR_1"/>
    <property type="match status" value="2"/>
</dbReference>
<feature type="compositionally biased region" description="Pro residues" evidence="2">
    <location>
        <begin position="296"/>
        <end position="306"/>
    </location>
</feature>
<evidence type="ECO:0000256" key="1">
    <source>
        <dbReference type="PROSITE-ProRule" id="PRU00339"/>
    </source>
</evidence>
<dbReference type="InterPro" id="IPR052769">
    <property type="entry name" value="TPR_domain_protein"/>
</dbReference>
<dbReference type="RefSeq" id="XP_014665988.1">
    <property type="nucleotide sequence ID" value="XM_014810502.1"/>
</dbReference>
<dbReference type="RefSeq" id="XP_014665987.1">
    <property type="nucleotide sequence ID" value="XM_014810501.1"/>
</dbReference>
<gene>
    <name evidence="4 5 6" type="primary">LOC106807972</name>
</gene>
<dbReference type="RefSeq" id="XP_014665989.1">
    <property type="nucleotide sequence ID" value="XM_014810503.1"/>
</dbReference>
<keyword evidence="3" id="KW-1185">Reference proteome</keyword>
<name>A0ABM1E1B7_PRICU</name>
<organism evidence="3 5">
    <name type="scientific">Priapulus caudatus</name>
    <name type="common">Priapulid worm</name>
    <dbReference type="NCBI Taxonomy" id="37621"/>
    <lineage>
        <taxon>Eukaryota</taxon>
        <taxon>Metazoa</taxon>
        <taxon>Ecdysozoa</taxon>
        <taxon>Scalidophora</taxon>
        <taxon>Priapulida</taxon>
        <taxon>Priapulimorpha</taxon>
        <taxon>Priapulimorphida</taxon>
        <taxon>Priapulidae</taxon>
        <taxon>Priapulus</taxon>
    </lineage>
</organism>
<dbReference type="Gene3D" id="1.25.40.10">
    <property type="entry name" value="Tetratricopeptide repeat domain"/>
    <property type="match status" value="1"/>
</dbReference>
<feature type="repeat" description="TPR" evidence="1">
    <location>
        <begin position="163"/>
        <end position="196"/>
    </location>
</feature>
<feature type="compositionally biased region" description="Polar residues" evidence="2">
    <location>
        <begin position="284"/>
        <end position="294"/>
    </location>
</feature>
<evidence type="ECO:0000313" key="5">
    <source>
        <dbReference type="RefSeq" id="XP_014665988.1"/>
    </source>
</evidence>
<dbReference type="PANTHER" id="PTHR46014:SF1">
    <property type="entry name" value="TETRATRICOPEPTIDE REPEAT PROTEIN 1"/>
    <property type="match status" value="1"/>
</dbReference>
<proteinExistence type="predicted"/>
<feature type="repeat" description="TPR" evidence="1">
    <location>
        <begin position="197"/>
        <end position="230"/>
    </location>
</feature>
<feature type="region of interest" description="Disordered" evidence="2">
    <location>
        <begin position="29"/>
        <end position="95"/>
    </location>
</feature>
<evidence type="ECO:0000313" key="4">
    <source>
        <dbReference type="RefSeq" id="XP_014665987.1"/>
    </source>
</evidence>